<comment type="caution">
    <text evidence="14">The sequence shown here is derived from an EMBL/GenBank/DDBJ whole genome shotgun (WGS) entry which is preliminary data.</text>
</comment>
<feature type="domain" description="HAMP" evidence="13">
    <location>
        <begin position="212"/>
        <end position="265"/>
    </location>
</feature>
<evidence type="ECO:0000256" key="5">
    <source>
        <dbReference type="ARBA" id="ARBA00022692"/>
    </source>
</evidence>
<keyword evidence="7 11" id="KW-0472">Membrane</keyword>
<evidence type="ECO:0000256" key="1">
    <source>
        <dbReference type="ARBA" id="ARBA00004236"/>
    </source>
</evidence>
<comment type="subcellular location">
    <subcellularLocation>
        <location evidence="1">Cell membrane</location>
    </subcellularLocation>
</comment>
<keyword evidence="5 11" id="KW-0812">Transmembrane</keyword>
<keyword evidence="8 10" id="KW-0807">Transducer</keyword>
<evidence type="ECO:0000256" key="9">
    <source>
        <dbReference type="ARBA" id="ARBA00029447"/>
    </source>
</evidence>
<evidence type="ECO:0000313" key="15">
    <source>
        <dbReference type="Proteomes" id="UP000814078"/>
    </source>
</evidence>
<dbReference type="Pfam" id="PF12729">
    <property type="entry name" value="4HB_MCP_1"/>
    <property type="match status" value="1"/>
</dbReference>
<evidence type="ECO:0000256" key="8">
    <source>
        <dbReference type="ARBA" id="ARBA00023224"/>
    </source>
</evidence>
<evidence type="ECO:0000256" key="6">
    <source>
        <dbReference type="ARBA" id="ARBA00022989"/>
    </source>
</evidence>
<accession>A0ABS9G9V4</accession>
<sequence>MFLRRLKIARRTLACFTVMVFLILGLGFFSLKQMYEIREAGLEIENHSLPGIALGDDINLAFADTRYSVMKMLSTRNPDESASERDELNLRIDKFFQSLKQYRSVIQSSREQELVDAIAKDFAVYRDYAAEFSSLVAGGQLDRSRTLAWTDMAEVAKPIIADLEELEKLNDGSKDTSITRASTAYDSAQRVCYIIMGLSVVITLLLAWRLTASLSGPIGQALAVSETIASGDLRGSTVDQSGRDEAALLLQSMVRMRDNLRSILGHVDATADQLATATEQMSALMRSSNSDLLVQNNEIEMAATAVTEMSAAVEEVTRNAVSTSEESKASAQSARIGQEELRMTVTSIKDLTDNVAEASNEARQLAVKASEITKVLEVIRSISEQTNLLALNAAIEAARAGEAGRGFAVVADEVRGLAHRTSDSTREIESMIGHVQKGSQDTVAALARSGTQAERTKEQAESASAALSSIAASALAIDERNTSIASACEEQTQVAREVDRSLVRIRDLSSLSAVRAEQTDSSGQGLADLANGLNDRLKQFKL</sequence>
<keyword evidence="3" id="KW-0488">Methylation</keyword>
<reference evidence="14 15" key="1">
    <citation type="submission" date="2019-11" db="EMBL/GenBank/DDBJ databases">
        <title>Epiphytic Pseudomonas syringae from cherry orchards.</title>
        <authorList>
            <person name="Hulin M.T."/>
        </authorList>
    </citation>
    <scope>NUCLEOTIDE SEQUENCE [LARGE SCALE GENOMIC DNA]</scope>
    <source>
        <strain evidence="14 15">PA-5-11C</strain>
    </source>
</reference>
<dbReference type="EMBL" id="WKCM01000068">
    <property type="protein sequence ID" value="MCF5321797.1"/>
    <property type="molecule type" value="Genomic_DNA"/>
</dbReference>
<dbReference type="PANTHER" id="PTHR32089">
    <property type="entry name" value="METHYL-ACCEPTING CHEMOTAXIS PROTEIN MCPB"/>
    <property type="match status" value="1"/>
</dbReference>
<evidence type="ECO:0000256" key="3">
    <source>
        <dbReference type="ARBA" id="ARBA00022481"/>
    </source>
</evidence>
<dbReference type="Proteomes" id="UP000814078">
    <property type="component" value="Unassembled WGS sequence"/>
</dbReference>
<dbReference type="Pfam" id="PF00015">
    <property type="entry name" value="MCPsignal"/>
    <property type="match status" value="1"/>
</dbReference>
<dbReference type="InterPro" id="IPR004090">
    <property type="entry name" value="Chemotax_Me-accpt_rcpt"/>
</dbReference>
<dbReference type="CDD" id="cd11386">
    <property type="entry name" value="MCP_signal"/>
    <property type="match status" value="1"/>
</dbReference>
<dbReference type="InterPro" id="IPR024478">
    <property type="entry name" value="HlyB_4HB_MCP"/>
</dbReference>
<feature type="transmembrane region" description="Helical" evidence="11">
    <location>
        <begin position="12"/>
        <end position="31"/>
    </location>
</feature>
<dbReference type="SMART" id="SM00283">
    <property type="entry name" value="MA"/>
    <property type="match status" value="1"/>
</dbReference>
<dbReference type="SMART" id="SM00304">
    <property type="entry name" value="HAMP"/>
    <property type="match status" value="1"/>
</dbReference>
<feature type="domain" description="Methyl-accepting transducer" evidence="12">
    <location>
        <begin position="270"/>
        <end position="506"/>
    </location>
</feature>
<keyword evidence="4" id="KW-0145">Chemotaxis</keyword>
<evidence type="ECO:0000256" key="7">
    <source>
        <dbReference type="ARBA" id="ARBA00023136"/>
    </source>
</evidence>
<protein>
    <submittedName>
        <fullName evidence="14">HAMP domain-containing protein</fullName>
    </submittedName>
</protein>
<evidence type="ECO:0000259" key="13">
    <source>
        <dbReference type="PROSITE" id="PS50885"/>
    </source>
</evidence>
<evidence type="ECO:0000256" key="10">
    <source>
        <dbReference type="PROSITE-ProRule" id="PRU00284"/>
    </source>
</evidence>
<organism evidence="14 15">
    <name type="scientific">Pseudomonas simiae</name>
    <dbReference type="NCBI Taxonomy" id="321846"/>
    <lineage>
        <taxon>Bacteria</taxon>
        <taxon>Pseudomonadati</taxon>
        <taxon>Pseudomonadota</taxon>
        <taxon>Gammaproteobacteria</taxon>
        <taxon>Pseudomonadales</taxon>
        <taxon>Pseudomonadaceae</taxon>
        <taxon>Pseudomonas</taxon>
    </lineage>
</organism>
<dbReference type="PROSITE" id="PS50111">
    <property type="entry name" value="CHEMOTAXIS_TRANSDUC_2"/>
    <property type="match status" value="1"/>
</dbReference>
<comment type="similarity">
    <text evidence="9">Belongs to the methyl-accepting chemotaxis (MCP) protein family.</text>
</comment>
<keyword evidence="2" id="KW-1003">Cell membrane</keyword>
<evidence type="ECO:0000313" key="14">
    <source>
        <dbReference type="EMBL" id="MCF5321797.1"/>
    </source>
</evidence>
<dbReference type="Gene3D" id="1.10.287.950">
    <property type="entry name" value="Methyl-accepting chemotaxis protein"/>
    <property type="match status" value="1"/>
</dbReference>
<evidence type="ECO:0000259" key="12">
    <source>
        <dbReference type="PROSITE" id="PS50111"/>
    </source>
</evidence>
<dbReference type="Pfam" id="PF00672">
    <property type="entry name" value="HAMP"/>
    <property type="match status" value="1"/>
</dbReference>
<gene>
    <name evidence="14" type="ORF">GIW13_26230</name>
</gene>
<dbReference type="PROSITE" id="PS50885">
    <property type="entry name" value="HAMP"/>
    <property type="match status" value="1"/>
</dbReference>
<evidence type="ECO:0000256" key="2">
    <source>
        <dbReference type="ARBA" id="ARBA00022475"/>
    </source>
</evidence>
<dbReference type="InterPro" id="IPR003660">
    <property type="entry name" value="HAMP_dom"/>
</dbReference>
<dbReference type="PRINTS" id="PR00260">
    <property type="entry name" value="CHEMTRNSDUCR"/>
</dbReference>
<dbReference type="PANTHER" id="PTHR32089:SF120">
    <property type="entry name" value="METHYL-ACCEPTING CHEMOTAXIS PROTEIN TLPQ"/>
    <property type="match status" value="1"/>
</dbReference>
<dbReference type="SUPFAM" id="SSF58104">
    <property type="entry name" value="Methyl-accepting chemotaxis protein (MCP) signaling domain"/>
    <property type="match status" value="1"/>
</dbReference>
<name>A0ABS9G9V4_9PSED</name>
<proteinExistence type="inferred from homology"/>
<evidence type="ECO:0000256" key="11">
    <source>
        <dbReference type="SAM" id="Phobius"/>
    </source>
</evidence>
<keyword evidence="15" id="KW-1185">Reference proteome</keyword>
<dbReference type="RefSeq" id="WP_159937136.1">
    <property type="nucleotide sequence ID" value="NZ_WKCH01000089.1"/>
</dbReference>
<evidence type="ECO:0000256" key="4">
    <source>
        <dbReference type="ARBA" id="ARBA00022500"/>
    </source>
</evidence>
<keyword evidence="6 11" id="KW-1133">Transmembrane helix</keyword>
<dbReference type="InterPro" id="IPR004089">
    <property type="entry name" value="MCPsignal_dom"/>
</dbReference>